<gene>
    <name evidence="1" type="ORF">HNP55_004650</name>
</gene>
<dbReference type="InterPro" id="IPR029044">
    <property type="entry name" value="Nucleotide-diphossugar_trans"/>
</dbReference>
<dbReference type="PANTHER" id="PTHR34496:SF10">
    <property type="entry name" value="GLCNAC TRANSFERASE"/>
    <property type="match status" value="1"/>
</dbReference>
<comment type="caution">
    <text evidence="1">The sequence shown here is derived from an EMBL/GenBank/DDBJ whole genome shotgun (WGS) entry which is preliminary data.</text>
</comment>
<dbReference type="Proteomes" id="UP000562027">
    <property type="component" value="Unassembled WGS sequence"/>
</dbReference>
<keyword evidence="2" id="KW-1185">Reference proteome</keyword>
<dbReference type="SUPFAM" id="SSF53448">
    <property type="entry name" value="Nucleotide-diphospho-sugar transferases"/>
    <property type="match status" value="1"/>
</dbReference>
<name>A0A840LD51_9BURK</name>
<dbReference type="PANTHER" id="PTHR34496">
    <property type="entry name" value="GLCNAC TRANSFERASE-RELATED"/>
    <property type="match status" value="1"/>
</dbReference>
<evidence type="ECO:0008006" key="3">
    <source>
        <dbReference type="Google" id="ProtNLM"/>
    </source>
</evidence>
<dbReference type="RefSeq" id="WP_184304634.1">
    <property type="nucleotide sequence ID" value="NZ_JACHLP010000014.1"/>
</dbReference>
<organism evidence="1 2">
    <name type="scientific">Roseateles oligotrophus</name>
    <dbReference type="NCBI Taxonomy" id="1769250"/>
    <lineage>
        <taxon>Bacteria</taxon>
        <taxon>Pseudomonadati</taxon>
        <taxon>Pseudomonadota</taxon>
        <taxon>Betaproteobacteria</taxon>
        <taxon>Burkholderiales</taxon>
        <taxon>Sphaerotilaceae</taxon>
        <taxon>Roseateles</taxon>
    </lineage>
</organism>
<dbReference type="AlphaFoldDB" id="A0A840LD51"/>
<sequence>MHKHSAQSSPAENRIFLSIASFCDPMLGFTLDSALKQAAHPERVFVGLVEQQFPEHCIPAQPAWGERLRLAQLHPLQARGPCWARALAMTLYQGERWFLQIDSHTLFEPGWDEQLVRWGHACQSLNPRCLITAYPNPFILQEGKAVPQLVSPQVLAHVVLGGTGFAPDHPVLFFEAVPVFSAQPVYGLHIAAGCLFAPGEIVGALPYDPFLYFHGEEQSLALRAWTRGWDILHIPAVPLYHLYVGPEGSGRPMHWSPELDAQRLTRSQALSEAANTRLRALLWEGADLGVYGLGQARSLQDYAQFSGIDYPGRQLWPEAFKARFGY</sequence>
<proteinExistence type="predicted"/>
<reference evidence="1 2" key="1">
    <citation type="submission" date="2020-08" db="EMBL/GenBank/DDBJ databases">
        <title>Functional genomics of gut bacteria from endangered species of beetles.</title>
        <authorList>
            <person name="Carlos-Shanley C."/>
        </authorList>
    </citation>
    <scope>NUCLEOTIDE SEQUENCE [LARGE SCALE GENOMIC DNA]</scope>
    <source>
        <strain evidence="1 2">S00239</strain>
    </source>
</reference>
<evidence type="ECO:0000313" key="2">
    <source>
        <dbReference type="Proteomes" id="UP000562027"/>
    </source>
</evidence>
<protein>
    <recommendedName>
        <fullName evidence="3">UDP-N-acetylglucosamine (GlcNAc):hydroxyproline polypeptide GlcNAc-transferase</fullName>
    </recommendedName>
</protein>
<evidence type="ECO:0000313" key="1">
    <source>
        <dbReference type="EMBL" id="MBB4846096.1"/>
    </source>
</evidence>
<dbReference type="EMBL" id="JACHLP010000014">
    <property type="protein sequence ID" value="MBB4846096.1"/>
    <property type="molecule type" value="Genomic_DNA"/>
</dbReference>
<dbReference type="Pfam" id="PF11397">
    <property type="entry name" value="GlcNAc"/>
    <property type="match status" value="2"/>
</dbReference>
<accession>A0A840LD51</accession>
<dbReference type="InterPro" id="IPR021067">
    <property type="entry name" value="Glycosyltransferase"/>
</dbReference>